<proteinExistence type="predicted"/>
<dbReference type="AlphaFoldDB" id="A0A6V7NZD0"/>
<feature type="region of interest" description="Disordered" evidence="1">
    <location>
        <begin position="168"/>
        <end position="237"/>
    </location>
</feature>
<feature type="region of interest" description="Disordered" evidence="1">
    <location>
        <begin position="258"/>
        <end position="279"/>
    </location>
</feature>
<dbReference type="EMBL" id="LR862143">
    <property type="protein sequence ID" value="CAD1823940.1"/>
    <property type="molecule type" value="Genomic_DNA"/>
</dbReference>
<feature type="compositionally biased region" description="Polar residues" evidence="1">
    <location>
        <begin position="184"/>
        <end position="200"/>
    </location>
</feature>
<feature type="compositionally biased region" description="Basic and acidic residues" evidence="1">
    <location>
        <begin position="168"/>
        <end position="183"/>
    </location>
</feature>
<reference evidence="2" key="1">
    <citation type="submission" date="2020-07" db="EMBL/GenBank/DDBJ databases">
        <authorList>
            <person name="Lin J."/>
        </authorList>
    </citation>
    <scope>NUCLEOTIDE SEQUENCE</scope>
</reference>
<accession>A0A6V7NZD0</accession>
<protein>
    <submittedName>
        <fullName evidence="2">Uncharacterized protein</fullName>
    </submittedName>
</protein>
<gene>
    <name evidence="2" type="ORF">CB5_LOCUS7151</name>
</gene>
<name>A0A6V7NZD0_ANACO</name>
<sequence>MVFPLRRRVLGFFSPLSTRARVSHQGVLVHHNVSRQLNTDISRYSAGAQSGTMKLVGLGPDLLGWLLGNHQVTMADLAEKTTFVLKTIIKEELLGHIKEMDIPKAAWDTLALLFSKKNHARLQLLENKLMTISQGNMIISQYFMKWSSQEVILPDSEEIEIKLQEKLGEQVQEEEKTASEQEKSGQPSTESTSDEQQLQKSPEPWRTDVHYQTPKDDRPSQFEDIEEETPKESISYEEAVTSKEWRNVMDEEIQALKKNQNRRASSRHIHQRTKHHKVRRVPKTIRNAQQNLIVSGIVGVASISLVRVEGSIFHYGIDDESRRLRLQS</sequence>
<feature type="compositionally biased region" description="Basic and acidic residues" evidence="1">
    <location>
        <begin position="203"/>
        <end position="221"/>
    </location>
</feature>
<evidence type="ECO:0000256" key="1">
    <source>
        <dbReference type="SAM" id="MobiDB-lite"/>
    </source>
</evidence>
<evidence type="ECO:0000313" key="2">
    <source>
        <dbReference type="EMBL" id="CAD1823940.1"/>
    </source>
</evidence>
<organism evidence="2">
    <name type="scientific">Ananas comosus var. bracteatus</name>
    <name type="common">red pineapple</name>
    <dbReference type="NCBI Taxonomy" id="296719"/>
    <lineage>
        <taxon>Eukaryota</taxon>
        <taxon>Viridiplantae</taxon>
        <taxon>Streptophyta</taxon>
        <taxon>Embryophyta</taxon>
        <taxon>Tracheophyta</taxon>
        <taxon>Spermatophyta</taxon>
        <taxon>Magnoliopsida</taxon>
        <taxon>Liliopsida</taxon>
        <taxon>Poales</taxon>
        <taxon>Bromeliaceae</taxon>
        <taxon>Bromelioideae</taxon>
        <taxon>Ananas</taxon>
    </lineage>
</organism>
<feature type="compositionally biased region" description="Basic residues" evidence="1">
    <location>
        <begin position="259"/>
        <end position="279"/>
    </location>
</feature>